<name>A0A4R9A8U9_9MICO</name>
<feature type="transmembrane region" description="Helical" evidence="1">
    <location>
        <begin position="57"/>
        <end position="78"/>
    </location>
</feature>
<protein>
    <submittedName>
        <fullName evidence="2">Uncharacterized protein</fullName>
    </submittedName>
</protein>
<evidence type="ECO:0000313" key="2">
    <source>
        <dbReference type="EMBL" id="TFD54056.1"/>
    </source>
</evidence>
<proteinExistence type="predicted"/>
<dbReference type="Proteomes" id="UP000297447">
    <property type="component" value="Unassembled WGS sequence"/>
</dbReference>
<feature type="transmembrane region" description="Helical" evidence="1">
    <location>
        <begin position="21"/>
        <end position="45"/>
    </location>
</feature>
<dbReference type="RefSeq" id="WP_134518480.1">
    <property type="nucleotide sequence ID" value="NZ_SOHE01000018.1"/>
</dbReference>
<dbReference type="OrthoDB" id="5068336at2"/>
<keyword evidence="1" id="KW-0472">Membrane</keyword>
<dbReference type="AlphaFoldDB" id="A0A4R9A8U9"/>
<gene>
    <name evidence="2" type="ORF">E3T55_05090</name>
</gene>
<evidence type="ECO:0000313" key="3">
    <source>
        <dbReference type="Proteomes" id="UP000297447"/>
    </source>
</evidence>
<comment type="caution">
    <text evidence="2">The sequence shown here is derived from an EMBL/GenBank/DDBJ whole genome shotgun (WGS) entry which is preliminary data.</text>
</comment>
<sequence length="212" mass="23119">MSENSERTAARLSSGWTRLDRAGWWSTFAAGPGNIALVAIVPVNLGSALARAADVSAWWGLLLSVGAIVPLVSLLYLVQRLRYPQPWVNFDTGELRAGHRAAPLVNITWARLDMLDRQRSHTRMLTLRFGAENGPRASVRLRSRRGQTLSAAVTAVVSEIVRRSSIAVPQSRDDPTGSFARYNFPGSLSRNDALDVVLNPPTIDDPAPVLLV</sequence>
<keyword evidence="1" id="KW-1133">Transmembrane helix</keyword>
<reference evidence="2 3" key="1">
    <citation type="submission" date="2019-03" db="EMBL/GenBank/DDBJ databases">
        <title>Genomics of glacier-inhabiting Cryobacterium strains.</title>
        <authorList>
            <person name="Liu Q."/>
            <person name="Xin Y.-H."/>
        </authorList>
    </citation>
    <scope>NUCLEOTIDE SEQUENCE [LARGE SCALE GENOMIC DNA]</scope>
    <source>
        <strain evidence="2 3">Hh14</strain>
    </source>
</reference>
<evidence type="ECO:0000256" key="1">
    <source>
        <dbReference type="SAM" id="Phobius"/>
    </source>
</evidence>
<dbReference type="EMBL" id="SOHE01000018">
    <property type="protein sequence ID" value="TFD54056.1"/>
    <property type="molecule type" value="Genomic_DNA"/>
</dbReference>
<accession>A0A4R9A8U9</accession>
<keyword evidence="3" id="KW-1185">Reference proteome</keyword>
<organism evidence="2 3">
    <name type="scientific">Cryobacterium frigoriphilum</name>
    <dbReference type="NCBI Taxonomy" id="1259150"/>
    <lineage>
        <taxon>Bacteria</taxon>
        <taxon>Bacillati</taxon>
        <taxon>Actinomycetota</taxon>
        <taxon>Actinomycetes</taxon>
        <taxon>Micrococcales</taxon>
        <taxon>Microbacteriaceae</taxon>
        <taxon>Cryobacterium</taxon>
    </lineage>
</organism>
<keyword evidence="1" id="KW-0812">Transmembrane</keyword>